<organism evidence="8 9">
    <name type="scientific">Methanoliparum thermophilum</name>
    <dbReference type="NCBI Taxonomy" id="2491083"/>
    <lineage>
        <taxon>Archaea</taxon>
        <taxon>Methanobacteriati</taxon>
        <taxon>Methanobacteriota</taxon>
        <taxon>Candidatus Methanoliparia</taxon>
        <taxon>Candidatus Methanoliparales</taxon>
        <taxon>Candidatus Methanoliparaceae</taxon>
        <taxon>Candidatus Methanoliparum</taxon>
    </lineage>
</organism>
<dbReference type="Gene3D" id="3.40.50.300">
    <property type="entry name" value="P-loop containing nucleotide triphosphate hydrolases"/>
    <property type="match status" value="1"/>
</dbReference>
<dbReference type="PROSITE" id="PS50893">
    <property type="entry name" value="ABC_TRANSPORTER_2"/>
    <property type="match status" value="1"/>
</dbReference>
<dbReference type="GO" id="GO:0016887">
    <property type="term" value="F:ATP hydrolysis activity"/>
    <property type="evidence" value="ECO:0007669"/>
    <property type="project" value="InterPro"/>
</dbReference>
<dbReference type="Pfam" id="PF00005">
    <property type="entry name" value="ABC_tran"/>
    <property type="match status" value="1"/>
</dbReference>
<keyword evidence="1" id="KW-0813">Transport</keyword>
<comment type="caution">
    <text evidence="8">The sequence shown here is derived from an EMBL/GenBank/DDBJ whole genome shotgun (WGS) entry which is preliminary data.</text>
</comment>
<evidence type="ECO:0000256" key="3">
    <source>
        <dbReference type="ARBA" id="ARBA00022741"/>
    </source>
</evidence>
<keyword evidence="6" id="KW-0472">Membrane</keyword>
<reference evidence="8 9" key="1">
    <citation type="journal article" date="2019" name="Nat. Microbiol.">
        <title>Wide diversity of methane and short-chain alkane metabolisms in uncultured archaea.</title>
        <authorList>
            <person name="Borrel G."/>
            <person name="Adam P.S."/>
            <person name="McKay L.J."/>
            <person name="Chen L.X."/>
            <person name="Sierra-Garcia I.N."/>
            <person name="Sieber C.M."/>
            <person name="Letourneur Q."/>
            <person name="Ghozlane A."/>
            <person name="Andersen G.L."/>
            <person name="Li W.J."/>
            <person name="Hallam S.J."/>
            <person name="Muyzer G."/>
            <person name="de Oliveira V.M."/>
            <person name="Inskeep W.P."/>
            <person name="Banfield J.F."/>
            <person name="Gribaldo S."/>
        </authorList>
    </citation>
    <scope>NUCLEOTIDE SEQUENCE [LARGE SCALE GENOMIC DNA]</scope>
    <source>
        <strain evidence="8">NM1a</strain>
    </source>
</reference>
<dbReference type="CDD" id="cd03256">
    <property type="entry name" value="ABC_PhnC_transporter"/>
    <property type="match status" value="1"/>
</dbReference>
<evidence type="ECO:0000313" key="8">
    <source>
        <dbReference type="EMBL" id="RZN64301.1"/>
    </source>
</evidence>
<evidence type="ECO:0000256" key="5">
    <source>
        <dbReference type="ARBA" id="ARBA00022967"/>
    </source>
</evidence>
<protein>
    <submittedName>
        <fullName evidence="8">Phosphonate ABC transporter ATP-binding protein</fullName>
    </submittedName>
</protein>
<evidence type="ECO:0000256" key="4">
    <source>
        <dbReference type="ARBA" id="ARBA00022840"/>
    </source>
</evidence>
<dbReference type="GO" id="GO:0016020">
    <property type="term" value="C:membrane"/>
    <property type="evidence" value="ECO:0007669"/>
    <property type="project" value="InterPro"/>
</dbReference>
<dbReference type="InterPro" id="IPR050086">
    <property type="entry name" value="MetN_ABC_transporter-like"/>
</dbReference>
<dbReference type="AlphaFoldDB" id="A0A520KRI9"/>
<evidence type="ECO:0000313" key="9">
    <source>
        <dbReference type="Proteomes" id="UP000317158"/>
    </source>
</evidence>
<dbReference type="GO" id="GO:0015416">
    <property type="term" value="F:ABC-type phosphonate transporter activity"/>
    <property type="evidence" value="ECO:0007669"/>
    <property type="project" value="InterPro"/>
</dbReference>
<evidence type="ECO:0000256" key="2">
    <source>
        <dbReference type="ARBA" id="ARBA00022475"/>
    </source>
</evidence>
<sequence>MIKLENIRKKFGNLEVLKGINLEIKEGEFVILLGLSGAGKSTLLRTINGLVAVCDGQVTVDGIKVSDCKDTVRQIRKKVSMIFQQFNLVKRSSVLRNVLCGRLGHSNVLNTCINIFEKDDLENARECLKRVGLLDKIHERADKLSGGQQQRVGIARAIAQKPKILLADEPVASLDPKISKEIMGLLKKINREDKITVIVSLHDLHLAYEFGERIVGLNHGRIVVDKSVTELNEEDIKKIYESCDVADQGPMDIFQVDTGKAEYKYV</sequence>
<dbReference type="InterPro" id="IPR012693">
    <property type="entry name" value="ABC_transpr_PhnC"/>
</dbReference>
<proteinExistence type="predicted"/>
<evidence type="ECO:0000256" key="6">
    <source>
        <dbReference type="ARBA" id="ARBA00023136"/>
    </source>
</evidence>
<name>A0A520KRI9_METT2</name>
<dbReference type="SMART" id="SM00382">
    <property type="entry name" value="AAA"/>
    <property type="match status" value="1"/>
</dbReference>
<dbReference type="GO" id="GO:0005524">
    <property type="term" value="F:ATP binding"/>
    <property type="evidence" value="ECO:0007669"/>
    <property type="project" value="UniProtKB-KW"/>
</dbReference>
<keyword evidence="2" id="KW-1003">Cell membrane</keyword>
<feature type="domain" description="ABC transporter" evidence="7">
    <location>
        <begin position="2"/>
        <end position="244"/>
    </location>
</feature>
<keyword evidence="3" id="KW-0547">Nucleotide-binding</keyword>
<dbReference type="PANTHER" id="PTHR43166:SF6">
    <property type="entry name" value="PHOSPHONATES IMPORT ATP-BINDING PROTEIN PHNC"/>
    <property type="match status" value="1"/>
</dbReference>
<dbReference type="EMBL" id="RXIF01000007">
    <property type="protein sequence ID" value="RZN64301.1"/>
    <property type="molecule type" value="Genomic_DNA"/>
</dbReference>
<evidence type="ECO:0000259" key="7">
    <source>
        <dbReference type="PROSITE" id="PS50893"/>
    </source>
</evidence>
<dbReference type="SUPFAM" id="SSF52540">
    <property type="entry name" value="P-loop containing nucleoside triphosphate hydrolases"/>
    <property type="match status" value="1"/>
</dbReference>
<dbReference type="InterPro" id="IPR027417">
    <property type="entry name" value="P-loop_NTPase"/>
</dbReference>
<dbReference type="PANTHER" id="PTHR43166">
    <property type="entry name" value="AMINO ACID IMPORT ATP-BINDING PROTEIN"/>
    <property type="match status" value="1"/>
</dbReference>
<dbReference type="PROSITE" id="PS00211">
    <property type="entry name" value="ABC_TRANSPORTER_1"/>
    <property type="match status" value="1"/>
</dbReference>
<keyword evidence="5" id="KW-1278">Translocase</keyword>
<accession>A0A520KRI9</accession>
<dbReference type="NCBIfam" id="TIGR02315">
    <property type="entry name" value="ABC_phnC"/>
    <property type="match status" value="1"/>
</dbReference>
<evidence type="ECO:0000256" key="1">
    <source>
        <dbReference type="ARBA" id="ARBA00022448"/>
    </source>
</evidence>
<dbReference type="InterPro" id="IPR017871">
    <property type="entry name" value="ABC_transporter-like_CS"/>
</dbReference>
<dbReference type="Proteomes" id="UP000317158">
    <property type="component" value="Unassembled WGS sequence"/>
</dbReference>
<dbReference type="InterPro" id="IPR003439">
    <property type="entry name" value="ABC_transporter-like_ATP-bd"/>
</dbReference>
<gene>
    <name evidence="8" type="primary">phnC</name>
    <name evidence="8" type="ORF">EF806_04805</name>
</gene>
<keyword evidence="4 8" id="KW-0067">ATP-binding</keyword>
<dbReference type="InterPro" id="IPR003593">
    <property type="entry name" value="AAA+_ATPase"/>
</dbReference>